<dbReference type="EMBL" id="DF238808">
    <property type="protein sequence ID" value="GAC96916.1"/>
    <property type="molecule type" value="Genomic_DNA"/>
</dbReference>
<evidence type="ECO:0000256" key="9">
    <source>
        <dbReference type="ARBA" id="ARBA00030631"/>
    </source>
</evidence>
<evidence type="ECO:0000256" key="7">
    <source>
        <dbReference type="ARBA" id="ARBA00022946"/>
    </source>
</evidence>
<dbReference type="SMART" id="SM01329">
    <property type="entry name" value="Iso_dh"/>
    <property type="match status" value="1"/>
</dbReference>
<evidence type="ECO:0000256" key="8">
    <source>
        <dbReference type="ARBA" id="ARBA00023128"/>
    </source>
</evidence>
<accession>R9P6D8</accession>
<dbReference type="GO" id="GO:0006099">
    <property type="term" value="P:tricarboxylic acid cycle"/>
    <property type="evidence" value="ECO:0007669"/>
    <property type="project" value="UniProtKB-KW"/>
</dbReference>
<dbReference type="PANTHER" id="PTHR11835:SF42">
    <property type="entry name" value="ISOCITRATE DEHYDROGENASE [NAD] SUBUNIT BETA, MITOCHONDRIAL"/>
    <property type="match status" value="1"/>
</dbReference>
<reference evidence="14" key="1">
    <citation type="journal article" date="2013" name="Genome Announc.">
        <title>Draft genome sequence of the basidiomycetous yeast-like fungus Pseudozyma hubeiensis SY62, which produces an abundant amount of the biosurfactant mannosylerythritol lipids.</title>
        <authorList>
            <person name="Konishi M."/>
            <person name="Hatada Y."/>
            <person name="Horiuchi J."/>
        </authorList>
    </citation>
    <scope>NUCLEOTIDE SEQUENCE [LARGE SCALE GENOMIC DNA]</scope>
    <source>
        <strain evidence="14">SY62</strain>
    </source>
</reference>
<dbReference type="GO" id="GO:0005739">
    <property type="term" value="C:mitochondrion"/>
    <property type="evidence" value="ECO:0007669"/>
    <property type="project" value="UniProtKB-SubCell"/>
</dbReference>
<keyword evidence="6" id="KW-0816">Tricarboxylic acid cycle</keyword>
<organism evidence="13 14">
    <name type="scientific">Pseudozyma hubeiensis (strain SY62)</name>
    <name type="common">Yeast</name>
    <dbReference type="NCBI Taxonomy" id="1305764"/>
    <lineage>
        <taxon>Eukaryota</taxon>
        <taxon>Fungi</taxon>
        <taxon>Dikarya</taxon>
        <taxon>Basidiomycota</taxon>
        <taxon>Ustilaginomycotina</taxon>
        <taxon>Ustilaginomycetes</taxon>
        <taxon>Ustilaginales</taxon>
        <taxon>Ustilaginaceae</taxon>
        <taxon>Pseudozyma</taxon>
    </lineage>
</organism>
<name>R9P6D8_PSEHS</name>
<evidence type="ECO:0000313" key="14">
    <source>
        <dbReference type="Proteomes" id="UP000014071"/>
    </source>
</evidence>
<evidence type="ECO:0000256" key="5">
    <source>
        <dbReference type="ARBA" id="ARBA00013012"/>
    </source>
</evidence>
<dbReference type="HOGENOM" id="CLU_481563_0_0_1"/>
<keyword evidence="8" id="KW-0496">Mitochondrion</keyword>
<proteinExistence type="inferred from homology"/>
<evidence type="ECO:0000256" key="1">
    <source>
        <dbReference type="ARBA" id="ARBA00000837"/>
    </source>
</evidence>
<keyword evidence="7" id="KW-0809">Transit peptide</keyword>
<comment type="subcellular location">
    <subcellularLocation>
        <location evidence="2">Mitochondrion</location>
    </subcellularLocation>
</comment>
<dbReference type="InterPro" id="IPR004434">
    <property type="entry name" value="Isocitrate_DH_NAD"/>
</dbReference>
<evidence type="ECO:0000313" key="13">
    <source>
        <dbReference type="EMBL" id="GAC96916.1"/>
    </source>
</evidence>
<dbReference type="EC" id="1.1.1.41" evidence="5"/>
<dbReference type="GeneID" id="24109782"/>
<dbReference type="NCBIfam" id="TIGR00175">
    <property type="entry name" value="mito_nad_idh"/>
    <property type="match status" value="1"/>
</dbReference>
<protein>
    <recommendedName>
        <fullName evidence="11">Isocitrate dehydrogenase [NAD] subunit 1, mitochondrial</fullName>
        <ecNumber evidence="5">1.1.1.41</ecNumber>
    </recommendedName>
    <alternativeName>
        <fullName evidence="10">Isocitric dehydrogenase</fullName>
    </alternativeName>
    <alternativeName>
        <fullName evidence="9">NAD(+)-specific ICDH</fullName>
    </alternativeName>
</protein>
<evidence type="ECO:0000256" key="11">
    <source>
        <dbReference type="ARBA" id="ARBA00071938"/>
    </source>
</evidence>
<dbReference type="SUPFAM" id="SSF53659">
    <property type="entry name" value="Isocitrate/Isopropylmalate dehydrogenase-like"/>
    <property type="match status" value="1"/>
</dbReference>
<dbReference type="AlphaFoldDB" id="R9P6D8"/>
<dbReference type="STRING" id="1305764.R9P6D8"/>
<evidence type="ECO:0000256" key="3">
    <source>
        <dbReference type="ARBA" id="ARBA00007769"/>
    </source>
</evidence>
<dbReference type="GO" id="GO:0004449">
    <property type="term" value="F:isocitrate dehydrogenase (NAD+) activity"/>
    <property type="evidence" value="ECO:0007669"/>
    <property type="project" value="UniProtKB-EC"/>
</dbReference>
<dbReference type="Pfam" id="PF00180">
    <property type="entry name" value="Iso_dh"/>
    <property type="match status" value="1"/>
</dbReference>
<dbReference type="FunFam" id="3.40.718.10:FF:000001">
    <property type="entry name" value="Isocitrate dehydrogenase [NAD] subunit, mitochondrial"/>
    <property type="match status" value="1"/>
</dbReference>
<dbReference type="InterPro" id="IPR024084">
    <property type="entry name" value="IsoPropMal-DH-like_dom"/>
</dbReference>
<dbReference type="RefSeq" id="XP_012190503.1">
    <property type="nucleotide sequence ID" value="XM_012335113.1"/>
</dbReference>
<dbReference type="PANTHER" id="PTHR11835">
    <property type="entry name" value="DECARBOXYLATING DEHYDROGENASES-ISOCITRATE, ISOPROPYLMALATE, TARTRATE"/>
    <property type="match status" value="1"/>
</dbReference>
<evidence type="ECO:0000256" key="6">
    <source>
        <dbReference type="ARBA" id="ARBA00022532"/>
    </source>
</evidence>
<gene>
    <name evidence="13" type="ORF">PHSY_004500</name>
</gene>
<evidence type="ECO:0000256" key="4">
    <source>
        <dbReference type="ARBA" id="ARBA00011567"/>
    </source>
</evidence>
<dbReference type="Gene3D" id="3.40.718.10">
    <property type="entry name" value="Isopropylmalate Dehydrogenase"/>
    <property type="match status" value="1"/>
</dbReference>
<evidence type="ECO:0000256" key="10">
    <source>
        <dbReference type="ARBA" id="ARBA00030683"/>
    </source>
</evidence>
<keyword evidence="14" id="KW-1185">Reference proteome</keyword>
<comment type="catalytic activity">
    <reaction evidence="1">
        <text>D-threo-isocitrate + NAD(+) = 2-oxoglutarate + CO2 + NADH</text>
        <dbReference type="Rhea" id="RHEA:23632"/>
        <dbReference type="ChEBI" id="CHEBI:15562"/>
        <dbReference type="ChEBI" id="CHEBI:16526"/>
        <dbReference type="ChEBI" id="CHEBI:16810"/>
        <dbReference type="ChEBI" id="CHEBI:57540"/>
        <dbReference type="ChEBI" id="CHEBI:57945"/>
        <dbReference type="EC" id="1.1.1.41"/>
    </reaction>
</comment>
<dbReference type="OrthoDB" id="10261637at2759"/>
<evidence type="ECO:0000256" key="2">
    <source>
        <dbReference type="ARBA" id="ARBA00004173"/>
    </source>
</evidence>
<feature type="domain" description="Isopropylmalate dehydrogenase-like" evidence="12">
    <location>
        <begin position="236"/>
        <end position="562"/>
    </location>
</feature>
<comment type="similarity">
    <text evidence="3">Belongs to the isocitrate and isopropylmalate dehydrogenases family.</text>
</comment>
<dbReference type="GO" id="GO:0006102">
    <property type="term" value="P:isocitrate metabolic process"/>
    <property type="evidence" value="ECO:0007669"/>
    <property type="project" value="TreeGrafter"/>
</dbReference>
<dbReference type="eggNOG" id="KOG0784">
    <property type="taxonomic scope" value="Eukaryota"/>
</dbReference>
<evidence type="ECO:0000259" key="12">
    <source>
        <dbReference type="SMART" id="SM01329"/>
    </source>
</evidence>
<sequence>MKSSSKVTVEEKRDRVETIARKKNLLSVDRTDTSSKLASTRDEENKSIEFPALPLSSLAAHRIVLRQPKNSRNYNIIDFGHCLPALNFDYVSIFCPAQARARVASQPANFFLFFRVSKDSRGALRSSCLLVLVAPFHLIEVCFRFSTLNLFLLLLTCSSAPYRRCPRPPIARSNVVSANMNALRQLNRAAAPALKQATKSGLVLPNVPQVLRPATTLAAGTPKISKGPTKYGGVYTVTLIPGDGVGVEITDSVKEIFEVMNVPVEWEQFNVSGETHGSESLFKEAMESLKRNKVGLKGILFTPIETGSHNSWNVAMRQQLDIYASLVICKSLPGYPTRHKDVDFAIIRENTEGEYSGLEHSSYPGVVESLKVSTRAKAERISRFAFDFALKNGRKKVTCVHKANIMKLGDGLFLNTFRRVAEEYKSSGIDSNDMIVDNTSMQLVSRPQQFDVMVMPNLYGNIVSNIGAALVGGPGTVPGCNIGREFALYEPGCRHVAKDIMGTNAANPAAMILSATMMLRHLGLDTQANQIAESVYKVIQDGKVRTADMGGKSKTHEFTQAVLSNL</sequence>
<dbReference type="Proteomes" id="UP000014071">
    <property type="component" value="Unassembled WGS sequence"/>
</dbReference>
<comment type="subunit">
    <text evidence="4">Octamer of two non-identical subunits IDH1 and IDH2.</text>
</comment>